<gene>
    <name evidence="1" type="ORF">H2198_009172</name>
</gene>
<name>A0ACC2ZVD2_9EURO</name>
<protein>
    <submittedName>
        <fullName evidence="1">Uncharacterized protein</fullName>
    </submittedName>
</protein>
<evidence type="ECO:0000313" key="1">
    <source>
        <dbReference type="EMBL" id="KAJ9651556.1"/>
    </source>
</evidence>
<accession>A0ACC2ZVD2</accession>
<organism evidence="1 2">
    <name type="scientific">Neophaeococcomyces mojaviensis</name>
    <dbReference type="NCBI Taxonomy" id="3383035"/>
    <lineage>
        <taxon>Eukaryota</taxon>
        <taxon>Fungi</taxon>
        <taxon>Dikarya</taxon>
        <taxon>Ascomycota</taxon>
        <taxon>Pezizomycotina</taxon>
        <taxon>Eurotiomycetes</taxon>
        <taxon>Chaetothyriomycetidae</taxon>
        <taxon>Chaetothyriales</taxon>
        <taxon>Chaetothyriales incertae sedis</taxon>
        <taxon>Neophaeococcomyces</taxon>
    </lineage>
</organism>
<sequence>MAHCCQNDRPCSVPPDPNTHPMFRVAAQLDQHETASQTNLIMSQTTTTSRPLGLSDGMIFPESHFDPAAPNLRKLMRAAAADRPPLRGIVNVCVALVNFPDAQMPADNKSRIDELFFSTGKLHTGSVNEFYQDVSGGKISIAGKVVGPYMMPQSKAKYAGTEADGDYGRQQSFPNARTMAKDALEMAKADIDFSQFDNDKNGYVDAFIVLHAGRGAEQTNNHADLWSIKWVLPNVTTYNNTNIYGFLTVPEDAKTGVCAHELGHLLFGWPDFYDYSGTTFGIGDWCLMAYGSWGGGGDRPCHPSAWCKVAQGWVDLTTENDPRHISLGPVQKTKDIRRVWKGGDQGSREYFLLENRQKVGNDESIPGSGLLVWHVDDSKGDNKDRNHRWVDLIQADGRQDMNQADQNHCNRGDATDPFPIAANNVFNAASIPNSNTYAGLLSQVSIANIVANGDVISFDVNVGGGVAGWQSNDFVPTQTAKQKGQLAAISRAGNHLELFWIDQFDALQHAVWYEGQAWMTAELLPITKSWQALGLTAVTRKSNTISLFWVTNTGTIEHMLWEEGKDWKQSTIVPAGGAASNSQLSVISRREDTLELFWNANGQAWHAWWYESMASWEWRNVIDGTHAPNTAVSAVSRKSSDMDAFYIDGAGSVQQLSFTEGQNWKLQPIGQAQFGAASQQSGITAVSRQPDHLEVFWVRDDHKVLHAFIFGGQVWPWECKELGHPGAAAVGDITAIARSANAVDVFWTQEDGSIQRGYWRNGINWSFEQVKAADAKGGGLSLATASKAFNSADVWALRNDQGVINAYSNTL</sequence>
<reference evidence="1" key="1">
    <citation type="submission" date="2022-10" db="EMBL/GenBank/DDBJ databases">
        <title>Culturing micro-colonial fungi from biological soil crusts in the Mojave desert and describing Neophaeococcomyces mojavensis, and introducing the new genera and species Taxawa tesnikishii.</title>
        <authorList>
            <person name="Kurbessoian T."/>
            <person name="Stajich J.E."/>
        </authorList>
    </citation>
    <scope>NUCLEOTIDE SEQUENCE</scope>
    <source>
        <strain evidence="1">JES_112</strain>
    </source>
</reference>
<proteinExistence type="predicted"/>
<dbReference type="EMBL" id="JAPDRQ010000249">
    <property type="protein sequence ID" value="KAJ9651556.1"/>
    <property type="molecule type" value="Genomic_DNA"/>
</dbReference>
<dbReference type="Proteomes" id="UP001172386">
    <property type="component" value="Unassembled WGS sequence"/>
</dbReference>
<evidence type="ECO:0000313" key="2">
    <source>
        <dbReference type="Proteomes" id="UP001172386"/>
    </source>
</evidence>
<keyword evidence="2" id="KW-1185">Reference proteome</keyword>
<comment type="caution">
    <text evidence="1">The sequence shown here is derived from an EMBL/GenBank/DDBJ whole genome shotgun (WGS) entry which is preliminary data.</text>
</comment>